<dbReference type="Proteomes" id="UP000266673">
    <property type="component" value="Unassembled WGS sequence"/>
</dbReference>
<keyword evidence="2" id="KW-1185">Reference proteome</keyword>
<sequence length="354" mass="40425">MLAKPGQIPNNKKTIAIYKRLNQINNLNIFYTRIWDLGFGMTDKSQTISLSFEGCAQISQYLPKESEMSNNIDQFTITQESEAFDISLYDQYHCYEKHYSANSSVHLLIPPETSPNISRFTITKESEDFDNSLYDQYHCHEKHYSVNSSVYSPLPPETLLDLMSQFYSVNENYTNSSHANSSHANSNSAISNIAISNSANSNNANLNNATDNNITLESNNQINVGDTFISWEVAEAHLNYYARYKGYDSTYQRQRLSRKVKCSWHINLTKPKSLAEVGITSILGQHNHSMLCDVDLFTPKYRRLSDDAMEHIKFYTTTENMGAKQIYPLLVSKFPDQVILKQDLYNTIKNSSTA</sequence>
<evidence type="ECO:0000313" key="1">
    <source>
        <dbReference type="EMBL" id="RIB24025.1"/>
    </source>
</evidence>
<gene>
    <name evidence="1" type="ORF">C2G38_2169725</name>
</gene>
<name>A0A397VNC5_9GLOM</name>
<reference evidence="1 2" key="1">
    <citation type="submission" date="2018-06" db="EMBL/GenBank/DDBJ databases">
        <title>Comparative genomics reveals the genomic features of Rhizophagus irregularis, R. cerebriforme, R. diaphanum and Gigaspora rosea, and their symbiotic lifestyle signature.</title>
        <authorList>
            <person name="Morin E."/>
            <person name="San Clemente H."/>
            <person name="Chen E.C.H."/>
            <person name="De La Providencia I."/>
            <person name="Hainaut M."/>
            <person name="Kuo A."/>
            <person name="Kohler A."/>
            <person name="Murat C."/>
            <person name="Tang N."/>
            <person name="Roy S."/>
            <person name="Loubradou J."/>
            <person name="Henrissat B."/>
            <person name="Grigoriev I.V."/>
            <person name="Corradi N."/>
            <person name="Roux C."/>
            <person name="Martin F.M."/>
        </authorList>
    </citation>
    <scope>NUCLEOTIDE SEQUENCE [LARGE SCALE GENOMIC DNA]</scope>
    <source>
        <strain evidence="1 2">DAOM 194757</strain>
    </source>
</reference>
<dbReference type="EMBL" id="QKWP01000234">
    <property type="protein sequence ID" value="RIB24025.1"/>
    <property type="molecule type" value="Genomic_DNA"/>
</dbReference>
<accession>A0A397VNC5</accession>
<comment type="caution">
    <text evidence="1">The sequence shown here is derived from an EMBL/GenBank/DDBJ whole genome shotgun (WGS) entry which is preliminary data.</text>
</comment>
<protein>
    <recommendedName>
        <fullName evidence="3">FAR1 domain-containing protein</fullName>
    </recommendedName>
</protein>
<evidence type="ECO:0000313" key="2">
    <source>
        <dbReference type="Proteomes" id="UP000266673"/>
    </source>
</evidence>
<evidence type="ECO:0008006" key="3">
    <source>
        <dbReference type="Google" id="ProtNLM"/>
    </source>
</evidence>
<proteinExistence type="predicted"/>
<dbReference type="OrthoDB" id="10480920at2759"/>
<organism evidence="1 2">
    <name type="scientific">Gigaspora rosea</name>
    <dbReference type="NCBI Taxonomy" id="44941"/>
    <lineage>
        <taxon>Eukaryota</taxon>
        <taxon>Fungi</taxon>
        <taxon>Fungi incertae sedis</taxon>
        <taxon>Mucoromycota</taxon>
        <taxon>Glomeromycotina</taxon>
        <taxon>Glomeromycetes</taxon>
        <taxon>Diversisporales</taxon>
        <taxon>Gigasporaceae</taxon>
        <taxon>Gigaspora</taxon>
    </lineage>
</organism>
<dbReference type="AlphaFoldDB" id="A0A397VNC5"/>